<evidence type="ECO:0000256" key="11">
    <source>
        <dbReference type="ARBA" id="ARBA00029986"/>
    </source>
</evidence>
<dbReference type="InterPro" id="IPR008880">
    <property type="entry name" value="Trigger_fac_C"/>
</dbReference>
<comment type="subcellular location">
    <subcellularLocation>
        <location evidence="12">Cytoplasm</location>
    </subcellularLocation>
    <text evidence="12">About half TF is bound to the ribosome near the polypeptide exit tunnel while the other half is free in the cytoplasm.</text>
</comment>
<dbReference type="InterPro" id="IPR005215">
    <property type="entry name" value="Trig_fac"/>
</dbReference>
<dbReference type="GO" id="GO:0043335">
    <property type="term" value="P:protein unfolding"/>
    <property type="evidence" value="ECO:0007669"/>
    <property type="project" value="TreeGrafter"/>
</dbReference>
<evidence type="ECO:0000256" key="5">
    <source>
        <dbReference type="ARBA" id="ARBA00022618"/>
    </source>
</evidence>
<evidence type="ECO:0000313" key="17">
    <source>
        <dbReference type="EMBL" id="SMC39754.1"/>
    </source>
</evidence>
<evidence type="ECO:0000256" key="10">
    <source>
        <dbReference type="ARBA" id="ARBA00024849"/>
    </source>
</evidence>
<dbReference type="Pfam" id="PF05697">
    <property type="entry name" value="Trigger_N"/>
    <property type="match status" value="1"/>
</dbReference>
<dbReference type="InterPro" id="IPR037041">
    <property type="entry name" value="Trigger_fac_C_sf"/>
</dbReference>
<dbReference type="InterPro" id="IPR036611">
    <property type="entry name" value="Trigger_fac_ribosome-bd_sf"/>
</dbReference>
<dbReference type="InterPro" id="IPR027304">
    <property type="entry name" value="Trigger_fact/SurA_dom_sf"/>
</dbReference>
<dbReference type="NCBIfam" id="TIGR00115">
    <property type="entry name" value="tig"/>
    <property type="match status" value="1"/>
</dbReference>
<dbReference type="Gene3D" id="3.10.50.40">
    <property type="match status" value="1"/>
</dbReference>
<dbReference type="PANTHER" id="PTHR30560">
    <property type="entry name" value="TRIGGER FACTOR CHAPERONE AND PEPTIDYL-PROLYL CIS/TRANS ISOMERASE"/>
    <property type="match status" value="1"/>
</dbReference>
<accession>A0A1W1YUD5</accession>
<name>A0A1W1YUD5_9FIRM</name>
<evidence type="ECO:0000313" key="18">
    <source>
        <dbReference type="Proteomes" id="UP000192790"/>
    </source>
</evidence>
<evidence type="ECO:0000256" key="14">
    <source>
        <dbReference type="RuleBase" id="RU003914"/>
    </source>
</evidence>
<evidence type="ECO:0000256" key="13">
    <source>
        <dbReference type="PROSITE-ProRule" id="PRU00277"/>
    </source>
</evidence>
<keyword evidence="9 12" id="KW-0131">Cell cycle</keyword>
<evidence type="ECO:0000256" key="9">
    <source>
        <dbReference type="ARBA" id="ARBA00023306"/>
    </source>
</evidence>
<dbReference type="GO" id="GO:0003755">
    <property type="term" value="F:peptidyl-prolyl cis-trans isomerase activity"/>
    <property type="evidence" value="ECO:0007669"/>
    <property type="project" value="UniProtKB-UniRule"/>
</dbReference>
<dbReference type="GO" id="GO:0051301">
    <property type="term" value="P:cell division"/>
    <property type="evidence" value="ECO:0007669"/>
    <property type="project" value="UniProtKB-KW"/>
</dbReference>
<dbReference type="SUPFAM" id="SSF102735">
    <property type="entry name" value="Trigger factor ribosome-binding domain"/>
    <property type="match status" value="1"/>
</dbReference>
<dbReference type="OrthoDB" id="9767721at2"/>
<sequence>MNLKNVEKKEKSMVELVIEVGREELEKGLEQSYRKNRNQISVPGFRRGKAPRKIIESMYGESVFYEDAVGFAYPEAYAAAVEQEGLKTVSYPQVELVNISKDGFEFKAMVAIYPEVKLGQWKGLSAVRPAAEVTDADVDAEIQALRSRNSRLVSVDRPAKDGDTVVLDFEGFDNGVPFEGGKAEKYSLTLGSGSFVPGFEEQLVGLAPGAEADINVTFPEDYHADLAGKPVVFKVKIHEVKETELPAADDEFAKDVSEFDTLDELKKSIYDRLVKEKADRSAQAFENALLDQVIEGMEAEIPEAMVDSQVEKMLEDYALRITSQGIPFEEYLKMTGTTPDQLKESAKEPALHRVKLELALAAVADGEGLEFSDEEIETEYKEIAERYSMEPEKVKNAVDREEILKEMKITKAAKLVVDAANVLAEPAEQPAEKAEASAEETSEEEKPKKKRAVKKKAADSEEKGE</sequence>
<evidence type="ECO:0000256" key="15">
    <source>
        <dbReference type="SAM" id="MobiDB-lite"/>
    </source>
</evidence>
<dbReference type="SUPFAM" id="SSF54534">
    <property type="entry name" value="FKBP-like"/>
    <property type="match status" value="1"/>
</dbReference>
<evidence type="ECO:0000259" key="16">
    <source>
        <dbReference type="PROSITE" id="PS50059"/>
    </source>
</evidence>
<evidence type="ECO:0000256" key="2">
    <source>
        <dbReference type="ARBA" id="ARBA00005464"/>
    </source>
</evidence>
<dbReference type="InterPro" id="IPR001179">
    <property type="entry name" value="PPIase_FKBP_dom"/>
</dbReference>
<evidence type="ECO:0000256" key="8">
    <source>
        <dbReference type="ARBA" id="ARBA00023235"/>
    </source>
</evidence>
<dbReference type="RefSeq" id="WP_084233285.1">
    <property type="nucleotide sequence ID" value="NZ_FWXW01000001.1"/>
</dbReference>
<comment type="catalytic activity">
    <reaction evidence="1 12 13">
        <text>[protein]-peptidylproline (omega=180) = [protein]-peptidylproline (omega=0)</text>
        <dbReference type="Rhea" id="RHEA:16237"/>
        <dbReference type="Rhea" id="RHEA-COMP:10747"/>
        <dbReference type="Rhea" id="RHEA-COMP:10748"/>
        <dbReference type="ChEBI" id="CHEBI:83833"/>
        <dbReference type="ChEBI" id="CHEBI:83834"/>
        <dbReference type="EC" id="5.2.1.8"/>
    </reaction>
</comment>
<dbReference type="GO" id="GO:0044183">
    <property type="term" value="F:protein folding chaperone"/>
    <property type="evidence" value="ECO:0007669"/>
    <property type="project" value="TreeGrafter"/>
</dbReference>
<dbReference type="Gene3D" id="3.30.70.1050">
    <property type="entry name" value="Trigger factor ribosome-binding domain"/>
    <property type="match status" value="1"/>
</dbReference>
<keyword evidence="5 12" id="KW-0132">Cell division</keyword>
<dbReference type="Pfam" id="PF00254">
    <property type="entry name" value="FKBP_C"/>
    <property type="match status" value="1"/>
</dbReference>
<dbReference type="PANTHER" id="PTHR30560:SF3">
    <property type="entry name" value="TRIGGER FACTOR-LIKE PROTEIN TIG, CHLOROPLASTIC"/>
    <property type="match status" value="1"/>
</dbReference>
<dbReference type="Gene3D" id="1.10.3120.10">
    <property type="entry name" value="Trigger factor, C-terminal domain"/>
    <property type="match status" value="1"/>
</dbReference>
<evidence type="ECO:0000256" key="12">
    <source>
        <dbReference type="HAMAP-Rule" id="MF_00303"/>
    </source>
</evidence>
<keyword evidence="18" id="KW-1185">Reference proteome</keyword>
<keyword evidence="7 12" id="KW-0143">Chaperone</keyword>
<feature type="region of interest" description="Disordered" evidence="15">
    <location>
        <begin position="423"/>
        <end position="465"/>
    </location>
</feature>
<dbReference type="InterPro" id="IPR008881">
    <property type="entry name" value="Trigger_fac_ribosome-bd_bac"/>
</dbReference>
<keyword evidence="12" id="KW-0963">Cytoplasm</keyword>
<evidence type="ECO:0000256" key="4">
    <source>
        <dbReference type="ARBA" id="ARBA00016902"/>
    </source>
</evidence>
<keyword evidence="6 12" id="KW-0697">Rotamase</keyword>
<organism evidence="17 18">
    <name type="scientific">Papillibacter cinnamivorans DSM 12816</name>
    <dbReference type="NCBI Taxonomy" id="1122930"/>
    <lineage>
        <taxon>Bacteria</taxon>
        <taxon>Bacillati</taxon>
        <taxon>Bacillota</taxon>
        <taxon>Clostridia</taxon>
        <taxon>Eubacteriales</taxon>
        <taxon>Oscillospiraceae</taxon>
        <taxon>Papillibacter</taxon>
    </lineage>
</organism>
<dbReference type="InterPro" id="IPR046357">
    <property type="entry name" value="PPIase_dom_sf"/>
</dbReference>
<dbReference type="GO" id="GO:0005737">
    <property type="term" value="C:cytoplasm"/>
    <property type="evidence" value="ECO:0007669"/>
    <property type="project" value="UniProtKB-SubCell"/>
</dbReference>
<comment type="function">
    <text evidence="10 12">Involved in protein export. Acts as a chaperone by maintaining the newly synthesized protein in an open conformation. Functions as a peptidyl-prolyl cis-trans isomerase.</text>
</comment>
<dbReference type="PIRSF" id="PIRSF003095">
    <property type="entry name" value="Trigger_factor"/>
    <property type="match status" value="1"/>
</dbReference>
<protein>
    <recommendedName>
        <fullName evidence="4 12">Trigger factor</fullName>
        <shortName evidence="12">TF</shortName>
        <ecNumber evidence="3 12">5.2.1.8</ecNumber>
    </recommendedName>
    <alternativeName>
        <fullName evidence="11 12">PPIase</fullName>
    </alternativeName>
</protein>
<feature type="domain" description="PPIase FKBP-type" evidence="16">
    <location>
        <begin position="162"/>
        <end position="222"/>
    </location>
</feature>
<dbReference type="AlphaFoldDB" id="A0A1W1YUD5"/>
<dbReference type="STRING" id="1122930.SAMN02745168_0666"/>
<gene>
    <name evidence="12" type="primary">tig</name>
    <name evidence="17" type="ORF">SAMN02745168_0666</name>
</gene>
<feature type="compositionally biased region" description="Basic and acidic residues" evidence="15">
    <location>
        <begin position="456"/>
        <end position="465"/>
    </location>
</feature>
<dbReference type="GO" id="GO:0043022">
    <property type="term" value="F:ribosome binding"/>
    <property type="evidence" value="ECO:0007669"/>
    <property type="project" value="TreeGrafter"/>
</dbReference>
<comment type="similarity">
    <text evidence="2 12 14">Belongs to the FKBP-type PPIase family. Tig subfamily.</text>
</comment>
<evidence type="ECO:0000256" key="1">
    <source>
        <dbReference type="ARBA" id="ARBA00000971"/>
    </source>
</evidence>
<dbReference type="Pfam" id="PF05698">
    <property type="entry name" value="Trigger_C"/>
    <property type="match status" value="1"/>
</dbReference>
<evidence type="ECO:0000256" key="6">
    <source>
        <dbReference type="ARBA" id="ARBA00023110"/>
    </source>
</evidence>
<dbReference type="FunFam" id="3.10.50.40:FF:000001">
    <property type="entry name" value="Trigger factor"/>
    <property type="match status" value="1"/>
</dbReference>
<dbReference type="GO" id="GO:0015031">
    <property type="term" value="P:protein transport"/>
    <property type="evidence" value="ECO:0007669"/>
    <property type="project" value="UniProtKB-UniRule"/>
</dbReference>
<dbReference type="PROSITE" id="PS50059">
    <property type="entry name" value="FKBP_PPIASE"/>
    <property type="match status" value="1"/>
</dbReference>
<reference evidence="17 18" key="1">
    <citation type="submission" date="2017-04" db="EMBL/GenBank/DDBJ databases">
        <authorList>
            <person name="Afonso C.L."/>
            <person name="Miller P.J."/>
            <person name="Scott M.A."/>
            <person name="Spackman E."/>
            <person name="Goraichik I."/>
            <person name="Dimitrov K.M."/>
            <person name="Suarez D.L."/>
            <person name="Swayne D.E."/>
        </authorList>
    </citation>
    <scope>NUCLEOTIDE SEQUENCE [LARGE SCALE GENOMIC DNA]</scope>
    <source>
        <strain evidence="17 18">DSM 12816</strain>
    </source>
</reference>
<keyword evidence="8 12" id="KW-0413">Isomerase</keyword>
<dbReference type="HAMAP" id="MF_00303">
    <property type="entry name" value="Trigger_factor_Tig"/>
    <property type="match status" value="1"/>
</dbReference>
<evidence type="ECO:0000256" key="3">
    <source>
        <dbReference type="ARBA" id="ARBA00013194"/>
    </source>
</evidence>
<dbReference type="GO" id="GO:0051083">
    <property type="term" value="P:'de novo' cotranslational protein folding"/>
    <property type="evidence" value="ECO:0007669"/>
    <property type="project" value="TreeGrafter"/>
</dbReference>
<comment type="domain">
    <text evidence="12">Consists of 3 domains; the N-terminus binds the ribosome, the middle domain has PPIase activity, while the C-terminus has intrinsic chaperone activity on its own.</text>
</comment>
<dbReference type="Proteomes" id="UP000192790">
    <property type="component" value="Unassembled WGS sequence"/>
</dbReference>
<evidence type="ECO:0000256" key="7">
    <source>
        <dbReference type="ARBA" id="ARBA00023186"/>
    </source>
</evidence>
<dbReference type="EMBL" id="FWXW01000001">
    <property type="protein sequence ID" value="SMC39754.1"/>
    <property type="molecule type" value="Genomic_DNA"/>
</dbReference>
<dbReference type="EC" id="5.2.1.8" evidence="3 12"/>
<dbReference type="SUPFAM" id="SSF109998">
    <property type="entry name" value="Triger factor/SurA peptide-binding domain-like"/>
    <property type="match status" value="1"/>
</dbReference>
<proteinExistence type="inferred from homology"/>